<evidence type="ECO:0000256" key="2">
    <source>
        <dbReference type="SAM" id="Phobius"/>
    </source>
</evidence>
<keyword evidence="2" id="KW-1133">Transmembrane helix</keyword>
<dbReference type="RefSeq" id="WP_177227394.1">
    <property type="nucleotide sequence ID" value="NZ_FOBF01000007.1"/>
</dbReference>
<dbReference type="AlphaFoldDB" id="A0A1H7TP70"/>
<proteinExistence type="predicted"/>
<feature type="transmembrane region" description="Helical" evidence="2">
    <location>
        <begin position="93"/>
        <end position="115"/>
    </location>
</feature>
<organism evidence="3 4">
    <name type="scientific">Nonomuraea pusilla</name>
    <dbReference type="NCBI Taxonomy" id="46177"/>
    <lineage>
        <taxon>Bacteria</taxon>
        <taxon>Bacillati</taxon>
        <taxon>Actinomycetota</taxon>
        <taxon>Actinomycetes</taxon>
        <taxon>Streptosporangiales</taxon>
        <taxon>Streptosporangiaceae</taxon>
        <taxon>Nonomuraea</taxon>
    </lineage>
</organism>
<dbReference type="STRING" id="46177.SAMN05660976_03581"/>
<accession>A0A1H7TP70</accession>
<evidence type="ECO:0000313" key="4">
    <source>
        <dbReference type="Proteomes" id="UP000198953"/>
    </source>
</evidence>
<feature type="transmembrane region" description="Helical" evidence="2">
    <location>
        <begin position="53"/>
        <end position="72"/>
    </location>
</feature>
<evidence type="ECO:0000256" key="1">
    <source>
        <dbReference type="SAM" id="MobiDB-lite"/>
    </source>
</evidence>
<sequence length="189" mass="20308">MKQESHQERADRNFVELLQGARVAVTGVQVLFAFLLTVPFSSGFGRIDLADRWLYYVALVSAAVASICYIAPTTQHRVLFRQGLKEKLVRRSNFYGIAGALALAVSMTAATMLVVDYLFHATVASVTAAALAVLSAWTWFVQPALDRSDQPSPSGRGAHPSPSKEPGEPGESGEPGDSGEEASSGEPRR</sequence>
<feature type="transmembrane region" description="Helical" evidence="2">
    <location>
        <begin position="21"/>
        <end position="41"/>
    </location>
</feature>
<dbReference type="InterPro" id="IPR046291">
    <property type="entry name" value="DUF6328"/>
</dbReference>
<keyword evidence="2" id="KW-0812">Transmembrane</keyword>
<name>A0A1H7TP70_9ACTN</name>
<evidence type="ECO:0000313" key="3">
    <source>
        <dbReference type="EMBL" id="SEL86166.1"/>
    </source>
</evidence>
<dbReference type="EMBL" id="FOBF01000007">
    <property type="protein sequence ID" value="SEL86166.1"/>
    <property type="molecule type" value="Genomic_DNA"/>
</dbReference>
<gene>
    <name evidence="3" type="ORF">SAMN05660976_03581</name>
</gene>
<keyword evidence="4" id="KW-1185">Reference proteome</keyword>
<feature type="transmembrane region" description="Helical" evidence="2">
    <location>
        <begin position="121"/>
        <end position="141"/>
    </location>
</feature>
<dbReference type="Pfam" id="PF19853">
    <property type="entry name" value="DUF6328"/>
    <property type="match status" value="1"/>
</dbReference>
<reference evidence="3 4" key="1">
    <citation type="submission" date="2016-10" db="EMBL/GenBank/DDBJ databases">
        <authorList>
            <person name="de Groot N.N."/>
        </authorList>
    </citation>
    <scope>NUCLEOTIDE SEQUENCE [LARGE SCALE GENOMIC DNA]</scope>
    <source>
        <strain evidence="3 4">DSM 43357</strain>
    </source>
</reference>
<dbReference type="Proteomes" id="UP000198953">
    <property type="component" value="Unassembled WGS sequence"/>
</dbReference>
<feature type="region of interest" description="Disordered" evidence="1">
    <location>
        <begin position="147"/>
        <end position="189"/>
    </location>
</feature>
<keyword evidence="2" id="KW-0472">Membrane</keyword>
<protein>
    <submittedName>
        <fullName evidence="3">Uncharacterized protein</fullName>
    </submittedName>
</protein>